<dbReference type="PROSITE" id="PS50893">
    <property type="entry name" value="ABC_TRANSPORTER_2"/>
    <property type="match status" value="1"/>
</dbReference>
<dbReference type="Proteomes" id="UP000182811">
    <property type="component" value="Unassembled WGS sequence"/>
</dbReference>
<evidence type="ECO:0000259" key="9">
    <source>
        <dbReference type="PROSITE" id="PS50893"/>
    </source>
</evidence>
<feature type="domain" description="ABC transporter" evidence="9">
    <location>
        <begin position="4"/>
        <end position="244"/>
    </location>
</feature>
<proteinExistence type="inferred from homology"/>
<dbReference type="InterPro" id="IPR027417">
    <property type="entry name" value="P-loop_NTPase"/>
</dbReference>
<evidence type="ECO:0000256" key="5">
    <source>
        <dbReference type="ARBA" id="ARBA00022741"/>
    </source>
</evidence>
<sequence>MEIVRIEDLRWKYSEAREYTLKGVNLFLEEGKFLGIVGPNGAGKTTLVYTLNGLIPYRYNGIKKGRVFIYGHDTEATPVEKLTSWVGLVFSDPEAQFTSMTVEDELVFGMENIGLDRKEIKARLEWVTELTNTASLLEKPPYELSGGQKQRVAIASVLAMKPKLLIMDEPTSMLDPIGRETIFEVIARLKQEEGITIIAIEHNLELLAAVADDMALLNDGQIIFQAQTREFFNNYDLLIANQIYPPEVTQMAGILRKEGYWPGSLPLNIEQARKQISKSLVRAV</sequence>
<keyword evidence="7" id="KW-1278">Translocase</keyword>
<name>A0A1J5NTK2_NEOTH</name>
<dbReference type="EC" id="3.6.3.-" evidence="10"/>
<dbReference type="GO" id="GO:0005524">
    <property type="term" value="F:ATP binding"/>
    <property type="evidence" value="ECO:0007669"/>
    <property type="project" value="UniProtKB-KW"/>
</dbReference>
<dbReference type="Pfam" id="PF00005">
    <property type="entry name" value="ABC_tran"/>
    <property type="match status" value="1"/>
</dbReference>
<comment type="similarity">
    <text evidence="2">Belongs to the ABC transporter superfamily.</text>
</comment>
<dbReference type="SMART" id="SM00382">
    <property type="entry name" value="AAA"/>
    <property type="match status" value="1"/>
</dbReference>
<reference evidence="10 11" key="1">
    <citation type="submission" date="2016-08" db="EMBL/GenBank/DDBJ databases">
        <title>Genome-based comparison of Moorella thermoacetic strains.</title>
        <authorList>
            <person name="Poehlein A."/>
            <person name="Bengelsdorf F.R."/>
            <person name="Esser C."/>
            <person name="Duerre P."/>
            <person name="Daniel R."/>
        </authorList>
    </citation>
    <scope>NUCLEOTIDE SEQUENCE [LARGE SCALE GENOMIC DNA]</scope>
    <source>
        <strain evidence="10 11">DSM 21394</strain>
    </source>
</reference>
<evidence type="ECO:0000256" key="8">
    <source>
        <dbReference type="ARBA" id="ARBA00023136"/>
    </source>
</evidence>
<dbReference type="PANTHER" id="PTHR43553">
    <property type="entry name" value="HEAVY METAL TRANSPORTER"/>
    <property type="match status" value="1"/>
</dbReference>
<dbReference type="InterPro" id="IPR017871">
    <property type="entry name" value="ABC_transporter-like_CS"/>
</dbReference>
<dbReference type="GO" id="GO:0016887">
    <property type="term" value="F:ATP hydrolysis activity"/>
    <property type="evidence" value="ECO:0007669"/>
    <property type="project" value="InterPro"/>
</dbReference>
<evidence type="ECO:0000256" key="2">
    <source>
        <dbReference type="ARBA" id="ARBA00005417"/>
    </source>
</evidence>
<evidence type="ECO:0000313" key="11">
    <source>
        <dbReference type="Proteomes" id="UP000182811"/>
    </source>
</evidence>
<evidence type="ECO:0000256" key="7">
    <source>
        <dbReference type="ARBA" id="ARBA00022967"/>
    </source>
</evidence>
<evidence type="ECO:0000256" key="3">
    <source>
        <dbReference type="ARBA" id="ARBA00022448"/>
    </source>
</evidence>
<dbReference type="InterPro" id="IPR003439">
    <property type="entry name" value="ABC_transporter-like_ATP-bd"/>
</dbReference>
<dbReference type="InterPro" id="IPR050095">
    <property type="entry name" value="ECF_ABC_transporter_ATP-bd"/>
</dbReference>
<dbReference type="PANTHER" id="PTHR43553:SF24">
    <property type="entry name" value="ENERGY-COUPLING FACTOR TRANSPORTER ATP-BINDING PROTEIN ECFA1"/>
    <property type="match status" value="1"/>
</dbReference>
<keyword evidence="6 10" id="KW-0067">ATP-binding</keyword>
<evidence type="ECO:0000313" key="10">
    <source>
        <dbReference type="EMBL" id="OIQ58636.1"/>
    </source>
</evidence>
<protein>
    <submittedName>
        <fullName evidence="10">Energy-coupling factor transporter ATP-binding protein EcfA2</fullName>
        <ecNumber evidence="10">3.6.3.-</ecNumber>
    </submittedName>
</protein>
<keyword evidence="10" id="KW-0378">Hydrolase</keyword>
<keyword evidence="4" id="KW-1003">Cell membrane</keyword>
<dbReference type="Gene3D" id="3.40.50.300">
    <property type="entry name" value="P-loop containing nucleotide triphosphate hydrolases"/>
    <property type="match status" value="1"/>
</dbReference>
<comment type="caution">
    <text evidence="10">The sequence shown here is derived from an EMBL/GenBank/DDBJ whole genome shotgun (WGS) entry which is preliminary data.</text>
</comment>
<organism evidence="10 11">
    <name type="scientific">Neomoorella thermoacetica</name>
    <name type="common">Clostridium thermoaceticum</name>
    <dbReference type="NCBI Taxonomy" id="1525"/>
    <lineage>
        <taxon>Bacteria</taxon>
        <taxon>Bacillati</taxon>
        <taxon>Bacillota</taxon>
        <taxon>Clostridia</taxon>
        <taxon>Neomoorellales</taxon>
        <taxon>Neomoorellaceae</taxon>
        <taxon>Neomoorella</taxon>
    </lineage>
</organism>
<dbReference type="PROSITE" id="PS00211">
    <property type="entry name" value="ABC_TRANSPORTER_1"/>
    <property type="match status" value="1"/>
</dbReference>
<evidence type="ECO:0000256" key="6">
    <source>
        <dbReference type="ARBA" id="ARBA00022840"/>
    </source>
</evidence>
<dbReference type="AlphaFoldDB" id="A0A1J5NTK2"/>
<keyword evidence="8" id="KW-0472">Membrane</keyword>
<keyword evidence="5" id="KW-0547">Nucleotide-binding</keyword>
<dbReference type="InterPro" id="IPR015856">
    <property type="entry name" value="ABC_transpr_CbiO/EcfA_su"/>
</dbReference>
<dbReference type="InterPro" id="IPR003593">
    <property type="entry name" value="AAA+_ATPase"/>
</dbReference>
<dbReference type="CDD" id="cd03225">
    <property type="entry name" value="ABC_cobalt_CbiO_domain1"/>
    <property type="match status" value="1"/>
</dbReference>
<keyword evidence="3" id="KW-0813">Transport</keyword>
<dbReference type="SUPFAM" id="SSF52540">
    <property type="entry name" value="P-loop containing nucleoside triphosphate hydrolases"/>
    <property type="match status" value="1"/>
</dbReference>
<dbReference type="GO" id="GO:0042626">
    <property type="term" value="F:ATPase-coupled transmembrane transporter activity"/>
    <property type="evidence" value="ECO:0007669"/>
    <property type="project" value="TreeGrafter"/>
</dbReference>
<dbReference type="FunFam" id="3.40.50.300:FF:000224">
    <property type="entry name" value="Energy-coupling factor transporter ATP-binding protein EcfA"/>
    <property type="match status" value="1"/>
</dbReference>
<evidence type="ECO:0000256" key="4">
    <source>
        <dbReference type="ARBA" id="ARBA00022475"/>
    </source>
</evidence>
<dbReference type="OrthoDB" id="9814634at2"/>
<accession>A0A1J5NTK2</accession>
<evidence type="ECO:0000256" key="1">
    <source>
        <dbReference type="ARBA" id="ARBA00004202"/>
    </source>
</evidence>
<comment type="subcellular location">
    <subcellularLocation>
        <location evidence="1">Cell membrane</location>
        <topology evidence="1">Peripheral membrane protein</topology>
    </subcellularLocation>
</comment>
<gene>
    <name evidence="10" type="primary">ecfA2_4</name>
    <name evidence="10" type="ORF">MOTE_18240</name>
</gene>
<dbReference type="EMBL" id="MDDC01000013">
    <property type="protein sequence ID" value="OIQ58636.1"/>
    <property type="molecule type" value="Genomic_DNA"/>
</dbReference>
<dbReference type="GO" id="GO:0043190">
    <property type="term" value="C:ATP-binding cassette (ABC) transporter complex"/>
    <property type="evidence" value="ECO:0007669"/>
    <property type="project" value="TreeGrafter"/>
</dbReference>